<feature type="domain" description="Cyclic nucleotide-binding" evidence="1">
    <location>
        <begin position="15"/>
        <end position="115"/>
    </location>
</feature>
<dbReference type="PROSITE" id="PS50042">
    <property type="entry name" value="CNMP_BINDING_3"/>
    <property type="match status" value="1"/>
</dbReference>
<sequence length="171" mass="17799">MGLDDDIAILAAAPLFGFLDRDALRLLTFAAERRELTDGDLLFSRGDPADGGFVVMSGTIRLEPRGAGAETVRAGRAALIGQLALFVRGTRPTEARAEGAAEVMRITPTLMRRVLEEFPGAAQAVHDTLADDLAGLVADLDQVGALLAAIDGIAQGESSSDSPGDSPGDRL</sequence>
<dbReference type="Proteomes" id="UP001157440">
    <property type="component" value="Unassembled WGS sequence"/>
</dbReference>
<dbReference type="InterPro" id="IPR000595">
    <property type="entry name" value="cNMP-bd_dom"/>
</dbReference>
<dbReference type="RefSeq" id="WP_238196005.1">
    <property type="nucleotide sequence ID" value="NZ_BPQZ01000007.1"/>
</dbReference>
<dbReference type="SMART" id="SM00100">
    <property type="entry name" value="cNMP"/>
    <property type="match status" value="1"/>
</dbReference>
<dbReference type="SUPFAM" id="SSF51206">
    <property type="entry name" value="cAMP-binding domain-like"/>
    <property type="match status" value="1"/>
</dbReference>
<comment type="caution">
    <text evidence="2">The sequence shown here is derived from an EMBL/GenBank/DDBJ whole genome shotgun (WGS) entry which is preliminary data.</text>
</comment>
<protein>
    <submittedName>
        <fullName evidence="2">Cyclic nucleotide-binding protein</fullName>
    </submittedName>
</protein>
<reference evidence="3" key="1">
    <citation type="journal article" date="2019" name="Int. J. Syst. Evol. Microbiol.">
        <title>The Global Catalogue of Microorganisms (GCM) 10K type strain sequencing project: providing services to taxonomists for standard genome sequencing and annotation.</title>
        <authorList>
            <consortium name="The Broad Institute Genomics Platform"/>
            <consortium name="The Broad Institute Genome Sequencing Center for Infectious Disease"/>
            <person name="Wu L."/>
            <person name="Ma J."/>
        </authorList>
    </citation>
    <scope>NUCLEOTIDE SEQUENCE [LARGE SCALE GENOMIC DNA]</scope>
    <source>
        <strain evidence="3">NBRC 103632</strain>
    </source>
</reference>
<organism evidence="2 3">
    <name type="scientific">Methylobacterium tardum</name>
    <dbReference type="NCBI Taxonomy" id="374432"/>
    <lineage>
        <taxon>Bacteria</taxon>
        <taxon>Pseudomonadati</taxon>
        <taxon>Pseudomonadota</taxon>
        <taxon>Alphaproteobacteria</taxon>
        <taxon>Hyphomicrobiales</taxon>
        <taxon>Methylobacteriaceae</taxon>
        <taxon>Methylobacterium</taxon>
    </lineage>
</organism>
<dbReference type="AlphaFoldDB" id="A0AA37WPD2"/>
<proteinExistence type="predicted"/>
<dbReference type="CDD" id="cd00038">
    <property type="entry name" value="CAP_ED"/>
    <property type="match status" value="1"/>
</dbReference>
<accession>A0AA37WPD2</accession>
<keyword evidence="3" id="KW-1185">Reference proteome</keyword>
<evidence type="ECO:0000313" key="2">
    <source>
        <dbReference type="EMBL" id="GLS68770.1"/>
    </source>
</evidence>
<name>A0AA37WPD2_9HYPH</name>
<dbReference type="InterPro" id="IPR014710">
    <property type="entry name" value="RmlC-like_jellyroll"/>
</dbReference>
<dbReference type="Pfam" id="PF00027">
    <property type="entry name" value="cNMP_binding"/>
    <property type="match status" value="1"/>
</dbReference>
<dbReference type="Gene3D" id="2.60.120.10">
    <property type="entry name" value="Jelly Rolls"/>
    <property type="match status" value="1"/>
</dbReference>
<dbReference type="InterPro" id="IPR018490">
    <property type="entry name" value="cNMP-bd_dom_sf"/>
</dbReference>
<evidence type="ECO:0000259" key="1">
    <source>
        <dbReference type="PROSITE" id="PS50042"/>
    </source>
</evidence>
<gene>
    <name evidence="2" type="ORF">GCM10007890_07820</name>
</gene>
<dbReference type="EMBL" id="BSPL01000008">
    <property type="protein sequence ID" value="GLS68770.1"/>
    <property type="molecule type" value="Genomic_DNA"/>
</dbReference>
<evidence type="ECO:0000313" key="3">
    <source>
        <dbReference type="Proteomes" id="UP001157440"/>
    </source>
</evidence>